<dbReference type="GO" id="GO:0005524">
    <property type="term" value="F:ATP binding"/>
    <property type="evidence" value="ECO:0007669"/>
    <property type="project" value="UniProtKB-KW"/>
</dbReference>
<feature type="active site" description="Proton acceptor" evidence="3">
    <location>
        <position position="231"/>
    </location>
</feature>
<feature type="compositionally biased region" description="Low complexity" evidence="6">
    <location>
        <begin position="343"/>
        <end position="361"/>
    </location>
</feature>
<dbReference type="EMBL" id="BNJQ01000032">
    <property type="protein sequence ID" value="GHP11039.1"/>
    <property type="molecule type" value="Genomic_DNA"/>
</dbReference>
<keyword evidence="4" id="KW-0547">Nucleotide-binding</keyword>
<evidence type="ECO:0000256" key="3">
    <source>
        <dbReference type="PIRSR" id="PIRSR600407-1"/>
    </source>
</evidence>
<evidence type="ECO:0000256" key="1">
    <source>
        <dbReference type="ARBA" id="ARBA00009283"/>
    </source>
</evidence>
<feature type="binding site" evidence="4">
    <location>
        <begin position="271"/>
        <end position="275"/>
    </location>
    <ligand>
        <name>ATP</name>
        <dbReference type="ChEBI" id="CHEBI:30616"/>
    </ligand>
</feature>
<accession>A0A830I1V7</accession>
<keyword evidence="7" id="KW-0472">Membrane</keyword>
<evidence type="ECO:0000313" key="8">
    <source>
        <dbReference type="EMBL" id="GHP11039.1"/>
    </source>
</evidence>
<keyword evidence="7" id="KW-0812">Transmembrane</keyword>
<evidence type="ECO:0000256" key="2">
    <source>
        <dbReference type="ARBA" id="ARBA00022801"/>
    </source>
</evidence>
<comment type="similarity">
    <text evidence="1 5">Belongs to the GDA1/CD39 NTPase family.</text>
</comment>
<dbReference type="GO" id="GO:0017110">
    <property type="term" value="F:nucleoside diphosphate phosphatase activity"/>
    <property type="evidence" value="ECO:0007669"/>
    <property type="project" value="TreeGrafter"/>
</dbReference>
<evidence type="ECO:0008006" key="10">
    <source>
        <dbReference type="Google" id="ProtNLM"/>
    </source>
</evidence>
<reference evidence="8" key="1">
    <citation type="submission" date="2020-10" db="EMBL/GenBank/DDBJ databases">
        <title>Unveiling of a novel bifunctional photoreceptor, Dualchrome1, isolated from a cosmopolitan green alga.</title>
        <authorList>
            <person name="Suzuki S."/>
            <person name="Kawachi M."/>
        </authorList>
    </citation>
    <scope>NUCLEOTIDE SEQUENCE</scope>
    <source>
        <strain evidence="8">NIES 2893</strain>
    </source>
</reference>
<feature type="region of interest" description="Disordered" evidence="6">
    <location>
        <begin position="343"/>
        <end position="363"/>
    </location>
</feature>
<evidence type="ECO:0000256" key="6">
    <source>
        <dbReference type="SAM" id="MobiDB-lite"/>
    </source>
</evidence>
<dbReference type="Gene3D" id="3.30.420.150">
    <property type="entry name" value="Exopolyphosphatase. Domain 2"/>
    <property type="match status" value="1"/>
</dbReference>
<keyword evidence="4" id="KW-0067">ATP-binding</keyword>
<keyword evidence="7" id="KW-1133">Transmembrane helix</keyword>
<dbReference type="Gene3D" id="3.30.420.40">
    <property type="match status" value="1"/>
</dbReference>
<organism evidence="8 9">
    <name type="scientific">Pycnococcus provasolii</name>
    <dbReference type="NCBI Taxonomy" id="41880"/>
    <lineage>
        <taxon>Eukaryota</taxon>
        <taxon>Viridiplantae</taxon>
        <taxon>Chlorophyta</taxon>
        <taxon>Pseudoscourfieldiophyceae</taxon>
        <taxon>Pseudoscourfieldiales</taxon>
        <taxon>Pycnococcaceae</taxon>
        <taxon>Pycnococcus</taxon>
    </lineage>
</organism>
<gene>
    <name evidence="8" type="ORF">PPROV_000976900</name>
</gene>
<dbReference type="PROSITE" id="PS01238">
    <property type="entry name" value="GDA1_CD39_NTPASE"/>
    <property type="match status" value="1"/>
</dbReference>
<keyword evidence="2 5" id="KW-0378">Hydrolase</keyword>
<name>A0A830I1V7_9CHLO</name>
<dbReference type="GO" id="GO:0009134">
    <property type="term" value="P:nucleoside diphosphate catabolic process"/>
    <property type="evidence" value="ECO:0007669"/>
    <property type="project" value="TreeGrafter"/>
</dbReference>
<dbReference type="PANTHER" id="PTHR11782">
    <property type="entry name" value="ADENOSINE/GUANOSINE DIPHOSPHATASE"/>
    <property type="match status" value="1"/>
</dbReference>
<evidence type="ECO:0000256" key="7">
    <source>
        <dbReference type="SAM" id="Phobius"/>
    </source>
</evidence>
<keyword evidence="9" id="KW-1185">Reference proteome</keyword>
<dbReference type="AlphaFoldDB" id="A0A830I1V7"/>
<dbReference type="Pfam" id="PF01150">
    <property type="entry name" value="GDA1_CD39"/>
    <property type="match status" value="1"/>
</dbReference>
<comment type="caution">
    <text evidence="8">The sequence shown here is derived from an EMBL/GenBank/DDBJ whole genome shotgun (WGS) entry which is preliminary data.</text>
</comment>
<protein>
    <recommendedName>
        <fullName evidence="10">Apyrase</fullName>
    </recommendedName>
</protein>
<dbReference type="InterPro" id="IPR000407">
    <property type="entry name" value="GDA1_CD39_NTPase"/>
</dbReference>
<evidence type="ECO:0000313" key="9">
    <source>
        <dbReference type="Proteomes" id="UP000660262"/>
    </source>
</evidence>
<feature type="transmembrane region" description="Helical" evidence="7">
    <location>
        <begin position="683"/>
        <end position="702"/>
    </location>
</feature>
<evidence type="ECO:0000256" key="4">
    <source>
        <dbReference type="PIRSR" id="PIRSR600407-2"/>
    </source>
</evidence>
<dbReference type="PANTHER" id="PTHR11782:SF83">
    <property type="entry name" value="GUANOSINE-DIPHOSPHATASE"/>
    <property type="match status" value="1"/>
</dbReference>
<evidence type="ECO:0000256" key="5">
    <source>
        <dbReference type="RuleBase" id="RU003833"/>
    </source>
</evidence>
<dbReference type="Proteomes" id="UP000660262">
    <property type="component" value="Unassembled WGS sequence"/>
</dbReference>
<dbReference type="OrthoDB" id="6372431at2759"/>
<proteinExistence type="inferred from homology"/>
<sequence length="717" mass="74594">MAPHMHTSSVSMLPGVSLRAHSPSLQRSVRLLFITILCLLSLLRIVHVLAFSSNAGSAHLLDGHDPSSPRAWGSQRSREHFYIFGDAGSTGTRLRVFRAYVTHEASASASSGGNYGLSRAWELTELAAIKDAPALSKLALQAQNTNDRSFDAAWSSFEPYVLRAVRHLPLDALTSRTYVRIYATAGMRQLFAPAFADAMYASFERKVKSLYPQLRSGRDRVIIRTITGDQEGLYAWVAANYAARGFDAVAAAARGDVRASAIALGALDLGGGSAQVAALRTGSADEGLAQEEDAGADSAIDGSTLTAALASRVYVKSYGGIGAKHLAEALRRRVAHAAAAAGRVTNGATPTPDSADAAAESPMFSDVTGERVGTVLRQWENDGVLRTRCTTILNPDGDADAAAAAAMAPPACAADPCRFRGFAADATEAGDETAQGASLSPSSPLPRVIGTGDFPRCRSIVAAALADAVGTGGNPLASMVLPHGVPSETTFAAAGLFHHFAAFARGVAALAHAAASTEDAAALAALSPALHGKELRPEDVPELSSANPGPGELARFGRFLCGSFAGPAALAALHAGDPLTSESRASGRCFDAALIVALLAGDARHIRRGQDHEGDARFVGWNVSSVAYANVEWSVGALVIELLDGGGSADVFPRRHRKDIVSGSMSSSSPSSSSITIRPPTTFMVVAFVLPSLAGLAWFLVCRDSSRTASTRPKAKV</sequence>
<dbReference type="GO" id="GO:0016020">
    <property type="term" value="C:membrane"/>
    <property type="evidence" value="ECO:0007669"/>
    <property type="project" value="TreeGrafter"/>
</dbReference>